<dbReference type="AlphaFoldDB" id="A0A3F3PI92"/>
<gene>
    <name evidence="2" type="ORF">BDQ94DRAFT_164274</name>
</gene>
<sequence length="151" mass="16731">MKEKKRDGKKLLVVRMQALVSDRAIVLSTRRSLRPTRNLFRRRRAALPSRVEQTAVQKPPNQGESIPPPKSGVSPERAIAPTHASFNFTSNQPEAACRGCGSQPVASRRSWPIARQLQSCRVLSSQLAAASFCQDVRHPMNDSNSTVHPSH</sequence>
<keyword evidence="3" id="KW-1185">Reference proteome</keyword>
<name>A0A3F3PI92_9EURO</name>
<evidence type="ECO:0000313" key="3">
    <source>
        <dbReference type="Proteomes" id="UP000253729"/>
    </source>
</evidence>
<dbReference type="EMBL" id="KZ852125">
    <property type="protein sequence ID" value="RDH26664.1"/>
    <property type="molecule type" value="Genomic_DNA"/>
</dbReference>
<reference evidence="2 3" key="1">
    <citation type="submission" date="2018-07" db="EMBL/GenBank/DDBJ databases">
        <title>The genomes of Aspergillus section Nigri reveals drivers in fungal speciation.</title>
        <authorList>
            <consortium name="DOE Joint Genome Institute"/>
            <person name="Vesth T.C."/>
            <person name="Nybo J."/>
            <person name="Theobald S."/>
            <person name="Brandl J."/>
            <person name="Frisvad J.C."/>
            <person name="Nielsen K.F."/>
            <person name="Lyhne E.K."/>
            <person name="Kogle M.E."/>
            <person name="Kuo A."/>
            <person name="Riley R."/>
            <person name="Clum A."/>
            <person name="Nolan M."/>
            <person name="Lipzen A."/>
            <person name="Salamov A."/>
            <person name="Henrissat B."/>
            <person name="Wiebenga A."/>
            <person name="De vries R.P."/>
            <person name="Grigoriev I.V."/>
            <person name="Mortensen U.H."/>
            <person name="Andersen M.R."/>
            <person name="Baker S.E."/>
        </authorList>
    </citation>
    <scope>NUCLEOTIDE SEQUENCE [LARGE SCALE GENOMIC DNA]</scope>
    <source>
        <strain evidence="2 3">CBS 139.54b</strain>
    </source>
</reference>
<dbReference type="GeneID" id="38138321"/>
<dbReference type="Proteomes" id="UP000253729">
    <property type="component" value="Unassembled WGS sequence"/>
</dbReference>
<evidence type="ECO:0000313" key="2">
    <source>
        <dbReference type="EMBL" id="RDH26664.1"/>
    </source>
</evidence>
<organism evidence="2 3">
    <name type="scientific">Aspergillus welwitschiae</name>
    <dbReference type="NCBI Taxonomy" id="1341132"/>
    <lineage>
        <taxon>Eukaryota</taxon>
        <taxon>Fungi</taxon>
        <taxon>Dikarya</taxon>
        <taxon>Ascomycota</taxon>
        <taxon>Pezizomycotina</taxon>
        <taxon>Eurotiomycetes</taxon>
        <taxon>Eurotiomycetidae</taxon>
        <taxon>Eurotiales</taxon>
        <taxon>Aspergillaceae</taxon>
        <taxon>Aspergillus</taxon>
        <taxon>Aspergillus subgen. Circumdati</taxon>
    </lineage>
</organism>
<proteinExistence type="predicted"/>
<protein>
    <submittedName>
        <fullName evidence="2">Uncharacterized protein</fullName>
    </submittedName>
</protein>
<feature type="region of interest" description="Disordered" evidence="1">
    <location>
        <begin position="45"/>
        <end position="77"/>
    </location>
</feature>
<evidence type="ECO:0000256" key="1">
    <source>
        <dbReference type="SAM" id="MobiDB-lite"/>
    </source>
</evidence>
<accession>A0A3F3PI92</accession>
<dbReference type="RefSeq" id="XP_026619686.1">
    <property type="nucleotide sequence ID" value="XM_026769965.1"/>
</dbReference>
<feature type="compositionally biased region" description="Polar residues" evidence="1">
    <location>
        <begin position="51"/>
        <end position="64"/>
    </location>
</feature>